<feature type="chain" id="PRO_5015640644" evidence="1">
    <location>
        <begin position="24"/>
        <end position="245"/>
    </location>
</feature>
<proteinExistence type="predicted"/>
<evidence type="ECO:0000313" key="3">
    <source>
        <dbReference type="Proteomes" id="UP000236919"/>
    </source>
</evidence>
<sequence>MHHLRRFLTFFAILFLLPVATHAAWWSLQANASDWRGADWSSARLLPTAASEPEAVVHVFAARVGRWRGIFAHHSWIVVKEKGAGTYTRFDVVGWGTPVRVNLREADGRWFGNAPEPVAEIRGEQAERMIPRIRAAVTDYAYPAPGSYLAWPGPNSNSFVQHVLAEVPELSQALPSTAIGKDWRDEGLFAGFTPSRTGVQASLFGLAGVTLGWVEGVELNLLGLVAGLDLRHPALKLPGWGRVGF</sequence>
<comment type="caution">
    <text evidence="2">The sequence shown here is derived from an EMBL/GenBank/DDBJ whole genome shotgun (WGS) entry which is preliminary data.</text>
</comment>
<dbReference type="EMBL" id="PQFZ01000013">
    <property type="protein sequence ID" value="POR48969.1"/>
    <property type="molecule type" value="Genomic_DNA"/>
</dbReference>
<keyword evidence="1" id="KW-0732">Signal</keyword>
<accession>A0A2S4M305</accession>
<name>A0A2S4M305_9HYPH</name>
<evidence type="ECO:0000256" key="1">
    <source>
        <dbReference type="SAM" id="SignalP"/>
    </source>
</evidence>
<keyword evidence="3" id="KW-1185">Reference proteome</keyword>
<evidence type="ECO:0000313" key="2">
    <source>
        <dbReference type="EMBL" id="POR48969.1"/>
    </source>
</evidence>
<protein>
    <submittedName>
        <fullName evidence="2">Uncharacterized protein DUF3750</fullName>
    </submittedName>
</protein>
<organism evidence="2 3">
    <name type="scientific">Bosea psychrotolerans</name>
    <dbReference type="NCBI Taxonomy" id="1871628"/>
    <lineage>
        <taxon>Bacteria</taxon>
        <taxon>Pseudomonadati</taxon>
        <taxon>Pseudomonadota</taxon>
        <taxon>Alphaproteobacteria</taxon>
        <taxon>Hyphomicrobiales</taxon>
        <taxon>Boseaceae</taxon>
        <taxon>Bosea</taxon>
    </lineage>
</organism>
<gene>
    <name evidence="2" type="ORF">CYD53_113100</name>
</gene>
<reference evidence="2 3" key="1">
    <citation type="submission" date="2018-01" db="EMBL/GenBank/DDBJ databases">
        <title>Genomic Encyclopedia of Type Strains, Phase III (KMG-III): the genomes of soil and plant-associated and newly described type strains.</title>
        <authorList>
            <person name="Whitman W."/>
        </authorList>
    </citation>
    <scope>NUCLEOTIDE SEQUENCE [LARGE SCALE GENOMIC DNA]</scope>
    <source>
        <strain evidence="2 3">1131</strain>
    </source>
</reference>
<dbReference type="InterPro" id="IPR022224">
    <property type="entry name" value="DUF3750"/>
</dbReference>
<dbReference type="Proteomes" id="UP000236919">
    <property type="component" value="Unassembled WGS sequence"/>
</dbReference>
<dbReference type="AlphaFoldDB" id="A0A2S4M305"/>
<dbReference type="Pfam" id="PF12570">
    <property type="entry name" value="DUF3750"/>
    <property type="match status" value="1"/>
</dbReference>
<feature type="signal peptide" evidence="1">
    <location>
        <begin position="1"/>
        <end position="23"/>
    </location>
</feature>
<dbReference type="OrthoDB" id="199084at2"/>